<protein>
    <submittedName>
        <fullName evidence="1">Uncharacterized protein</fullName>
    </submittedName>
</protein>
<comment type="caution">
    <text evidence="1">The sequence shown here is derived from an EMBL/GenBank/DDBJ whole genome shotgun (WGS) entry which is preliminary data.</text>
</comment>
<proteinExistence type="predicted"/>
<sequence length="120" mass="13330">MYTPERGARTAMSGEYKSPAAAAENRALKLAAIAPNASGSGDDPPFYGVTTRIQSWTQRVTPPLLYPHPGVRPRSHIRQHLILVLVDKRRLRMSWPQRAKPGSGTKYLHAVPLLVKTNTY</sequence>
<gene>
    <name evidence="1" type="ORF">AVEN_36782_1</name>
</gene>
<keyword evidence="2" id="KW-1185">Reference proteome</keyword>
<name>A0A4Y2KLJ2_ARAVE</name>
<reference evidence="1 2" key="1">
    <citation type="journal article" date="2019" name="Sci. Rep.">
        <title>Orb-weaving spider Araneus ventricosus genome elucidates the spidroin gene catalogue.</title>
        <authorList>
            <person name="Kono N."/>
            <person name="Nakamura H."/>
            <person name="Ohtoshi R."/>
            <person name="Moran D.A.P."/>
            <person name="Shinohara A."/>
            <person name="Yoshida Y."/>
            <person name="Fujiwara M."/>
            <person name="Mori M."/>
            <person name="Tomita M."/>
            <person name="Arakawa K."/>
        </authorList>
    </citation>
    <scope>NUCLEOTIDE SEQUENCE [LARGE SCALE GENOMIC DNA]</scope>
</reference>
<dbReference type="EMBL" id="BGPR01004775">
    <property type="protein sequence ID" value="GBN03208.1"/>
    <property type="molecule type" value="Genomic_DNA"/>
</dbReference>
<organism evidence="1 2">
    <name type="scientific">Araneus ventricosus</name>
    <name type="common">Orbweaver spider</name>
    <name type="synonym">Epeira ventricosa</name>
    <dbReference type="NCBI Taxonomy" id="182803"/>
    <lineage>
        <taxon>Eukaryota</taxon>
        <taxon>Metazoa</taxon>
        <taxon>Ecdysozoa</taxon>
        <taxon>Arthropoda</taxon>
        <taxon>Chelicerata</taxon>
        <taxon>Arachnida</taxon>
        <taxon>Araneae</taxon>
        <taxon>Araneomorphae</taxon>
        <taxon>Entelegynae</taxon>
        <taxon>Araneoidea</taxon>
        <taxon>Araneidae</taxon>
        <taxon>Araneus</taxon>
    </lineage>
</organism>
<dbReference type="AlphaFoldDB" id="A0A4Y2KLJ2"/>
<accession>A0A4Y2KLJ2</accession>
<evidence type="ECO:0000313" key="1">
    <source>
        <dbReference type="EMBL" id="GBN03208.1"/>
    </source>
</evidence>
<evidence type="ECO:0000313" key="2">
    <source>
        <dbReference type="Proteomes" id="UP000499080"/>
    </source>
</evidence>
<dbReference type="Proteomes" id="UP000499080">
    <property type="component" value="Unassembled WGS sequence"/>
</dbReference>